<sequence>MALPSDEYLLAHLREAMRLYQEALPTATDMQKVVWHHCSRAKFVEAAFPFYEGDAEVSCVINVAMLNVIETMPLEDALASAKARIAKNWQPPSKRYQRFVYQRYLDSLKQR</sequence>
<accession>A0A0R3M1B4</accession>
<dbReference type="AlphaFoldDB" id="A0A0R3M1B4"/>
<comment type="caution">
    <text evidence="1">The sequence shown here is derived from an EMBL/GenBank/DDBJ whole genome shotgun (WGS) entry which is preliminary data.</text>
</comment>
<dbReference type="EMBL" id="LLXZ01000054">
    <property type="protein sequence ID" value="KRR10838.1"/>
    <property type="molecule type" value="Genomic_DNA"/>
</dbReference>
<dbReference type="Proteomes" id="UP000050863">
    <property type="component" value="Unassembled WGS sequence"/>
</dbReference>
<gene>
    <name evidence="1" type="ORF">CQ12_21460</name>
</gene>
<dbReference type="STRING" id="280332.CQ12_21460"/>
<evidence type="ECO:0000313" key="2">
    <source>
        <dbReference type="Proteomes" id="UP000050863"/>
    </source>
</evidence>
<name>A0A0R3M1B4_9BRAD</name>
<protein>
    <submittedName>
        <fullName evidence="1">Uncharacterized protein</fullName>
    </submittedName>
</protein>
<organism evidence="1 2">
    <name type="scientific">Bradyrhizobium jicamae</name>
    <dbReference type="NCBI Taxonomy" id="280332"/>
    <lineage>
        <taxon>Bacteria</taxon>
        <taxon>Pseudomonadati</taxon>
        <taxon>Pseudomonadota</taxon>
        <taxon>Alphaproteobacteria</taxon>
        <taxon>Hyphomicrobiales</taxon>
        <taxon>Nitrobacteraceae</taxon>
        <taxon>Bradyrhizobium</taxon>
    </lineage>
</organism>
<keyword evidence="2" id="KW-1185">Reference proteome</keyword>
<dbReference type="RefSeq" id="WP_057834845.1">
    <property type="nucleotide sequence ID" value="NZ_LLXZ01000054.1"/>
</dbReference>
<proteinExistence type="predicted"/>
<evidence type="ECO:0000313" key="1">
    <source>
        <dbReference type="EMBL" id="KRR10838.1"/>
    </source>
</evidence>
<reference evidence="1 2" key="1">
    <citation type="submission" date="2014-03" db="EMBL/GenBank/DDBJ databases">
        <title>Bradyrhizobium valentinum sp. nov., isolated from effective nodules of Lupinus mariae-josephae, a lupine endemic of basic-lime soils in Eastern Spain.</title>
        <authorList>
            <person name="Duran D."/>
            <person name="Rey L."/>
            <person name="Navarro A."/>
            <person name="Busquets A."/>
            <person name="Imperial J."/>
            <person name="Ruiz-Argueso T."/>
        </authorList>
    </citation>
    <scope>NUCLEOTIDE SEQUENCE [LARGE SCALE GENOMIC DNA]</scope>
    <source>
        <strain evidence="1 2">PAC68</strain>
    </source>
</reference>